<keyword evidence="2" id="KW-0238">DNA-binding</keyword>
<dbReference type="NCBIfam" id="NF041260">
    <property type="entry name" value="actino_IHF"/>
    <property type="match status" value="1"/>
</dbReference>
<name>A0A2N6VQY1_9MICO</name>
<proteinExistence type="predicted"/>
<dbReference type="Gene3D" id="1.10.8.50">
    <property type="match status" value="1"/>
</dbReference>
<evidence type="ECO:0000313" key="3">
    <source>
        <dbReference type="Proteomes" id="UP000235598"/>
    </source>
</evidence>
<evidence type="ECO:0000313" key="2">
    <source>
        <dbReference type="EMBL" id="PMD06433.1"/>
    </source>
</evidence>
<organism evidence="2 3">
    <name type="scientific">Brevibacterium paucivorans</name>
    <dbReference type="NCBI Taxonomy" id="170994"/>
    <lineage>
        <taxon>Bacteria</taxon>
        <taxon>Bacillati</taxon>
        <taxon>Actinomycetota</taxon>
        <taxon>Actinomycetes</taxon>
        <taxon>Micrococcales</taxon>
        <taxon>Brevibacteriaceae</taxon>
        <taxon>Brevibacterium</taxon>
    </lineage>
</organism>
<dbReference type="RefSeq" id="WP_102238078.1">
    <property type="nucleotide sequence ID" value="NZ_BAAAIM010000005.1"/>
</dbReference>
<comment type="caution">
    <text evidence="2">The sequence shown here is derived from an EMBL/GenBank/DDBJ whole genome shotgun (WGS) entry which is preliminary data.</text>
</comment>
<dbReference type="GO" id="GO:0003677">
    <property type="term" value="F:DNA binding"/>
    <property type="evidence" value="ECO:0007669"/>
    <property type="project" value="UniProtKB-KW"/>
</dbReference>
<gene>
    <name evidence="2" type="ORF">CJ199_03455</name>
</gene>
<evidence type="ECO:0000259" key="1">
    <source>
        <dbReference type="Pfam" id="PF22525"/>
    </source>
</evidence>
<dbReference type="EMBL" id="PNHK01000001">
    <property type="protein sequence ID" value="PMD06433.1"/>
    <property type="molecule type" value="Genomic_DNA"/>
</dbReference>
<dbReference type="OrthoDB" id="3197442at2"/>
<feature type="domain" description="Integration host factor-like helix-two turn-helix" evidence="1">
    <location>
        <begin position="32"/>
        <end position="102"/>
    </location>
</feature>
<dbReference type="InterPro" id="IPR055201">
    <property type="entry name" value="IHF-like_H2TH"/>
</dbReference>
<protein>
    <submittedName>
        <fullName evidence="2">DNA-binding protein</fullName>
    </submittedName>
</protein>
<dbReference type="AlphaFoldDB" id="A0A2N6VQY1"/>
<dbReference type="SUPFAM" id="SSF46946">
    <property type="entry name" value="S13-like H2TH domain"/>
    <property type="match status" value="1"/>
</dbReference>
<reference evidence="2 3" key="1">
    <citation type="submission" date="2017-09" db="EMBL/GenBank/DDBJ databases">
        <title>Bacterial strain isolated from the female urinary microbiota.</title>
        <authorList>
            <person name="Thomas-White K."/>
            <person name="Kumar N."/>
            <person name="Forster S."/>
            <person name="Putonti C."/>
            <person name="Lawley T."/>
            <person name="Wolfe A.J."/>
        </authorList>
    </citation>
    <scope>NUCLEOTIDE SEQUENCE [LARGE SCALE GENOMIC DNA]</scope>
    <source>
        <strain evidence="2 3">UMB1301</strain>
    </source>
</reference>
<sequence length="105" mass="11514">MALEPLTPEQRSAALEKAFQARQARAKIKAELKEGKTSLKTVLDKAVVDEALSKMKVVDLLRSIPGVGERRAHGIMEEVGIALSRRIKGLGIHQKAALLERFDNA</sequence>
<dbReference type="InterPro" id="IPR010979">
    <property type="entry name" value="Ribosomal_uS13-like_H2TH"/>
</dbReference>
<dbReference type="InterPro" id="IPR047806">
    <property type="entry name" value="IHF_actinobact"/>
</dbReference>
<dbReference type="Proteomes" id="UP000235598">
    <property type="component" value="Unassembled WGS sequence"/>
</dbReference>
<accession>A0A2N6VQY1</accession>
<dbReference type="Pfam" id="PF22525">
    <property type="entry name" value="H2TH_5"/>
    <property type="match status" value="1"/>
</dbReference>